<keyword evidence="2" id="KW-1185">Reference proteome</keyword>
<dbReference type="Proteomes" id="UP000500826">
    <property type="component" value="Chromosome"/>
</dbReference>
<protein>
    <submittedName>
        <fullName evidence="1">Uncharacterized protein</fullName>
    </submittedName>
</protein>
<evidence type="ECO:0000313" key="2">
    <source>
        <dbReference type="Proteomes" id="UP000500826"/>
    </source>
</evidence>
<accession>A0ABX6P1K4</accession>
<gene>
    <name evidence="1" type="ORF">HK414_08055</name>
</gene>
<sequence length="135" mass="14592">MPAPVIAEAPPQIKGNAALKGKRFYIAEYRVLFEVSGSATASTRAGYMPGMDFGATRMTVAYAVPKPNVDLFRAITDKAYADFPAKLDAAGLKPEPIDTFTRENGAVYEATVEGSKPGAEVYEDVDLGHGKRKYR</sequence>
<dbReference type="EMBL" id="CP053418">
    <property type="protein sequence ID" value="QJW83934.1"/>
    <property type="molecule type" value="Genomic_DNA"/>
</dbReference>
<organism evidence="1 2">
    <name type="scientific">Ramlibacter terrae</name>
    <dbReference type="NCBI Taxonomy" id="2732511"/>
    <lineage>
        <taxon>Bacteria</taxon>
        <taxon>Pseudomonadati</taxon>
        <taxon>Pseudomonadota</taxon>
        <taxon>Betaproteobacteria</taxon>
        <taxon>Burkholderiales</taxon>
        <taxon>Comamonadaceae</taxon>
        <taxon>Ramlibacter</taxon>
    </lineage>
</organism>
<proteinExistence type="predicted"/>
<name>A0ABX6P1K4_9BURK</name>
<evidence type="ECO:0000313" key="1">
    <source>
        <dbReference type="EMBL" id="QJW83934.1"/>
    </source>
</evidence>
<reference evidence="1 2" key="1">
    <citation type="submission" date="2020-05" db="EMBL/GenBank/DDBJ databases">
        <title>Ramlibacter rhizophilus sp. nov., isolated from rhizosphere soil of national flower Mugunghwa from South Korea.</title>
        <authorList>
            <person name="Zheng-Fei Y."/>
            <person name="Huan T."/>
        </authorList>
    </citation>
    <scope>NUCLEOTIDE SEQUENCE [LARGE SCALE GENOMIC DNA]</scope>
    <source>
        <strain evidence="1 2">H242</strain>
    </source>
</reference>